<evidence type="ECO:0000256" key="17">
    <source>
        <dbReference type="PIRNR" id="PIRNR009437"/>
    </source>
</evidence>
<accession>A0A3N1P0S8</accession>
<keyword evidence="9 16" id="KW-1133">Transmembrane helix</keyword>
<comment type="catalytic activity">
    <reaction evidence="16 17">
        <text>a ubiquinone + n Na(+)(in) + NADH + H(+) = a ubiquinol + n Na(+)(out) + NAD(+)</text>
        <dbReference type="Rhea" id="RHEA:47748"/>
        <dbReference type="Rhea" id="RHEA-COMP:9565"/>
        <dbReference type="Rhea" id="RHEA-COMP:9566"/>
        <dbReference type="ChEBI" id="CHEBI:15378"/>
        <dbReference type="ChEBI" id="CHEBI:16389"/>
        <dbReference type="ChEBI" id="CHEBI:17976"/>
        <dbReference type="ChEBI" id="CHEBI:29101"/>
        <dbReference type="ChEBI" id="CHEBI:57540"/>
        <dbReference type="ChEBI" id="CHEBI:57945"/>
        <dbReference type="EC" id="7.2.1.1"/>
    </reaction>
</comment>
<dbReference type="InterPro" id="IPR007329">
    <property type="entry name" value="FMN-bd"/>
</dbReference>
<dbReference type="GO" id="GO:0005886">
    <property type="term" value="C:plasma membrane"/>
    <property type="evidence" value="ECO:0007669"/>
    <property type="project" value="UniProtKB-SubCell"/>
</dbReference>
<dbReference type="Proteomes" id="UP000273643">
    <property type="component" value="Unassembled WGS sequence"/>
</dbReference>
<dbReference type="PIRSF" id="PIRSF009437">
    <property type="entry name" value="NQR-1_subunit_C"/>
    <property type="match status" value="1"/>
</dbReference>
<evidence type="ECO:0000256" key="12">
    <source>
        <dbReference type="ARBA" id="ARBA00023065"/>
    </source>
</evidence>
<dbReference type="SMART" id="SM00900">
    <property type="entry name" value="FMN_bind"/>
    <property type="match status" value="1"/>
</dbReference>
<comment type="subcellular location">
    <subcellularLocation>
        <location evidence="16">Cell membrane</location>
        <topology evidence="16">Single-pass membrane protein</topology>
    </subcellularLocation>
</comment>
<dbReference type="PANTHER" id="PTHR37838:SF1">
    <property type="entry name" value="NA(+)-TRANSLOCATING NADH-QUINONE REDUCTASE SUBUNIT C"/>
    <property type="match status" value="1"/>
</dbReference>
<evidence type="ECO:0000256" key="11">
    <source>
        <dbReference type="ARBA" id="ARBA00023053"/>
    </source>
</evidence>
<evidence type="ECO:0000256" key="1">
    <source>
        <dbReference type="ARBA" id="ARBA00022448"/>
    </source>
</evidence>
<comment type="caution">
    <text evidence="19">The sequence shown here is derived from an EMBL/GenBank/DDBJ whole genome shotgun (WGS) entry which is preliminary data.</text>
</comment>
<proteinExistence type="inferred from homology"/>
<sequence>MANNDTIKKTITVTLALCIVCSVVVSTAAVLLRPMQQMNQELDFKSNIIAAAGLSGEEGSVEEIFESRIKTRVVDLESGQFTDEVDPDSYDQWKAAKDPSRSMDLSGDEDIAGISRRERYAEVFLVENEQGELQTLVLPVRGYGLWSTLYGFMAIEADGNTVAGLTFYEHAETPGLGGEVDNPSWKAQWDGKKVYGDDGEVQLSVIKGSVDSSDPNAQYKVDGLSGATLTSKGVDNLVEFWLGDMGFKPFLKNLREGEA</sequence>
<dbReference type="InterPro" id="IPR010204">
    <property type="entry name" value="NqrC"/>
</dbReference>
<keyword evidence="13 16" id="KW-0830">Ubiquinone</keyword>
<dbReference type="HAMAP" id="MF_00427">
    <property type="entry name" value="NqrC"/>
    <property type="match status" value="1"/>
</dbReference>
<evidence type="ECO:0000259" key="18">
    <source>
        <dbReference type="SMART" id="SM00900"/>
    </source>
</evidence>
<comment type="cofactor">
    <cofactor evidence="16 17">
        <name>FMN</name>
        <dbReference type="ChEBI" id="CHEBI:58210"/>
    </cofactor>
</comment>
<protein>
    <recommendedName>
        <fullName evidence="16 17">Na(+)-translocating NADH-quinone reductase subunit C</fullName>
        <shortName evidence="16 17">Na(+)-NQR subunit C</shortName>
        <shortName evidence="16 17">Na(+)-translocating NQR subunit C</shortName>
        <ecNumber evidence="16 17">7.2.1.1</ecNumber>
    </recommendedName>
    <alternativeName>
        <fullName evidence="16 17">NQR complex subunit C</fullName>
    </alternativeName>
    <alternativeName>
        <fullName evidence="16 17">NQR-1 subunit C</fullName>
    </alternativeName>
</protein>
<evidence type="ECO:0000256" key="9">
    <source>
        <dbReference type="ARBA" id="ARBA00022989"/>
    </source>
</evidence>
<dbReference type="NCBIfam" id="NF003749">
    <property type="entry name" value="PRK05346.1-5"/>
    <property type="match status" value="1"/>
</dbReference>
<keyword evidence="10 16" id="KW-0520">NAD</keyword>
<dbReference type="EC" id="7.2.1.1" evidence="16 17"/>
<evidence type="ECO:0000256" key="15">
    <source>
        <dbReference type="ARBA" id="ARBA00023201"/>
    </source>
</evidence>
<dbReference type="PANTHER" id="PTHR37838">
    <property type="entry name" value="NA(+)-TRANSLOCATING NADH-QUINONE REDUCTASE SUBUNIT C"/>
    <property type="match status" value="1"/>
</dbReference>
<reference evidence="19 20" key="1">
    <citation type="submission" date="2018-11" db="EMBL/GenBank/DDBJ databases">
        <title>Genomic Encyclopedia of Type Strains, Phase IV (KMG-IV): sequencing the most valuable type-strain genomes for metagenomic binning, comparative biology and taxonomic classification.</title>
        <authorList>
            <person name="Goeker M."/>
        </authorList>
    </citation>
    <scope>NUCLEOTIDE SEQUENCE [LARGE SCALE GENOMIC DNA]</scope>
    <source>
        <strain evidence="19 20">DSM 16974</strain>
    </source>
</reference>
<keyword evidence="15 16" id="KW-0739">Sodium transport</keyword>
<keyword evidence="1 16" id="KW-0813">Transport</keyword>
<evidence type="ECO:0000256" key="13">
    <source>
        <dbReference type="ARBA" id="ARBA00023075"/>
    </source>
</evidence>
<dbReference type="AlphaFoldDB" id="A0A3N1P0S8"/>
<evidence type="ECO:0000256" key="16">
    <source>
        <dbReference type="HAMAP-Rule" id="MF_00427"/>
    </source>
</evidence>
<keyword evidence="5 16" id="KW-0285">Flavoprotein</keyword>
<organism evidence="19 20">
    <name type="scientific">Marinimicrobium koreense</name>
    <dbReference type="NCBI Taxonomy" id="306545"/>
    <lineage>
        <taxon>Bacteria</taxon>
        <taxon>Pseudomonadati</taxon>
        <taxon>Pseudomonadota</taxon>
        <taxon>Gammaproteobacteria</taxon>
        <taxon>Cellvibrionales</taxon>
        <taxon>Cellvibrionaceae</taxon>
        <taxon>Marinimicrobium</taxon>
    </lineage>
</organism>
<dbReference type="GO" id="GO:0006814">
    <property type="term" value="P:sodium ion transport"/>
    <property type="evidence" value="ECO:0007669"/>
    <property type="project" value="UniProtKB-UniRule"/>
</dbReference>
<evidence type="ECO:0000256" key="5">
    <source>
        <dbReference type="ARBA" id="ARBA00022630"/>
    </source>
</evidence>
<comment type="similarity">
    <text evidence="16 17">Belongs to the NqrC family.</text>
</comment>
<dbReference type="GO" id="GO:0016655">
    <property type="term" value="F:oxidoreductase activity, acting on NAD(P)H, quinone or similar compound as acceptor"/>
    <property type="evidence" value="ECO:0007669"/>
    <property type="project" value="UniProtKB-UniRule"/>
</dbReference>
<comment type="function">
    <text evidence="16">NQR complex catalyzes the reduction of ubiquinone-1 to ubiquinol by two successive reactions, coupled with the transport of Na(+) ions from the cytoplasm to the periplasm. NqrA to NqrE are probably involved in the second step, the conversion of ubisemiquinone to ubiquinol.</text>
</comment>
<keyword evidence="7 16" id="KW-0812">Transmembrane</keyword>
<dbReference type="OrthoDB" id="9786835at2"/>
<comment type="subunit">
    <text evidence="16 17">Composed of six subunits; NqrA, NqrB, NqrC, NqrD, NqrE and NqrF.</text>
</comment>
<keyword evidence="3" id="KW-0997">Cell inner membrane</keyword>
<name>A0A3N1P0S8_9GAMM</name>
<evidence type="ECO:0000256" key="8">
    <source>
        <dbReference type="ARBA" id="ARBA00022967"/>
    </source>
</evidence>
<dbReference type="Pfam" id="PF04205">
    <property type="entry name" value="FMN_bind"/>
    <property type="match status" value="1"/>
</dbReference>
<keyword evidence="20" id="KW-1185">Reference proteome</keyword>
<evidence type="ECO:0000256" key="3">
    <source>
        <dbReference type="ARBA" id="ARBA00022519"/>
    </source>
</evidence>
<dbReference type="NCBIfam" id="TIGR01938">
    <property type="entry name" value="nqrC"/>
    <property type="match status" value="1"/>
</dbReference>
<feature type="modified residue" description="FMN phosphoryl threonine" evidence="16">
    <location>
        <position position="228"/>
    </location>
</feature>
<evidence type="ECO:0000256" key="10">
    <source>
        <dbReference type="ARBA" id="ARBA00023027"/>
    </source>
</evidence>
<dbReference type="RefSeq" id="WP_123637491.1">
    <property type="nucleotide sequence ID" value="NZ_JBHYFO010000002.1"/>
</dbReference>
<gene>
    <name evidence="16" type="primary">nqrC</name>
    <name evidence="19" type="ORF">EDC38_0911</name>
</gene>
<evidence type="ECO:0000256" key="4">
    <source>
        <dbReference type="ARBA" id="ARBA00022553"/>
    </source>
</evidence>
<evidence type="ECO:0000256" key="2">
    <source>
        <dbReference type="ARBA" id="ARBA00022475"/>
    </source>
</evidence>
<evidence type="ECO:0000256" key="7">
    <source>
        <dbReference type="ARBA" id="ARBA00022692"/>
    </source>
</evidence>
<keyword evidence="6 16" id="KW-0288">FMN</keyword>
<keyword evidence="2 16" id="KW-1003">Cell membrane</keyword>
<dbReference type="GO" id="GO:0010181">
    <property type="term" value="F:FMN binding"/>
    <property type="evidence" value="ECO:0007669"/>
    <property type="project" value="UniProtKB-UniRule"/>
</dbReference>
<comment type="caution">
    <text evidence="16">Lacks conserved residue(s) required for the propagation of feature annotation.</text>
</comment>
<dbReference type="EMBL" id="RJUK01000001">
    <property type="protein sequence ID" value="ROQ20310.1"/>
    <property type="molecule type" value="Genomic_DNA"/>
</dbReference>
<keyword evidence="4 16" id="KW-0597">Phosphoprotein</keyword>
<keyword evidence="14 16" id="KW-0472">Membrane</keyword>
<evidence type="ECO:0000313" key="19">
    <source>
        <dbReference type="EMBL" id="ROQ20310.1"/>
    </source>
</evidence>
<evidence type="ECO:0000256" key="6">
    <source>
        <dbReference type="ARBA" id="ARBA00022643"/>
    </source>
</evidence>
<keyword evidence="11 16" id="KW-0915">Sodium</keyword>
<evidence type="ECO:0000256" key="14">
    <source>
        <dbReference type="ARBA" id="ARBA00023136"/>
    </source>
</evidence>
<feature type="domain" description="FMN-binding" evidence="18">
    <location>
        <begin position="144"/>
        <end position="245"/>
    </location>
</feature>
<keyword evidence="12 16" id="KW-0406">Ion transport</keyword>
<keyword evidence="8 16" id="KW-1278">Translocase</keyword>
<evidence type="ECO:0000313" key="20">
    <source>
        <dbReference type="Proteomes" id="UP000273643"/>
    </source>
</evidence>